<dbReference type="EMBL" id="JBHTAJ010000015">
    <property type="protein sequence ID" value="MFC7179957.1"/>
    <property type="molecule type" value="Genomic_DNA"/>
</dbReference>
<evidence type="ECO:0000256" key="3">
    <source>
        <dbReference type="SAM" id="SignalP"/>
    </source>
</evidence>
<feature type="chain" id="PRO_5046439665" description="Cohesin domain-containing protein" evidence="3">
    <location>
        <begin position="21"/>
        <end position="289"/>
    </location>
</feature>
<keyword evidence="2" id="KW-1133">Transmembrane helix</keyword>
<comment type="caution">
    <text evidence="4">The sequence shown here is derived from an EMBL/GenBank/DDBJ whole genome shotgun (WGS) entry which is preliminary data.</text>
</comment>
<evidence type="ECO:0000256" key="2">
    <source>
        <dbReference type="SAM" id="Phobius"/>
    </source>
</evidence>
<feature type="compositionally biased region" description="Low complexity" evidence="1">
    <location>
        <begin position="180"/>
        <end position="241"/>
    </location>
</feature>
<dbReference type="RefSeq" id="WP_380230937.1">
    <property type="nucleotide sequence ID" value="NZ_JBHSVH010000002.1"/>
</dbReference>
<feature type="region of interest" description="Disordered" evidence="1">
    <location>
        <begin position="171"/>
        <end position="256"/>
    </location>
</feature>
<proteinExistence type="predicted"/>
<reference evidence="5" key="1">
    <citation type="journal article" date="2019" name="Int. J. Syst. Evol. Microbiol.">
        <title>The Global Catalogue of Microorganisms (GCM) 10K type strain sequencing project: providing services to taxonomists for standard genome sequencing and annotation.</title>
        <authorList>
            <consortium name="The Broad Institute Genomics Platform"/>
            <consortium name="The Broad Institute Genome Sequencing Center for Infectious Disease"/>
            <person name="Wu L."/>
            <person name="Ma J."/>
        </authorList>
    </citation>
    <scope>NUCLEOTIDE SEQUENCE [LARGE SCALE GENOMIC DNA]</scope>
    <source>
        <strain evidence="5">CGMCC 1.12859</strain>
    </source>
</reference>
<organism evidence="4 5">
    <name type="scientific">Kitasatospora paranensis</name>
    <dbReference type="NCBI Taxonomy" id="258053"/>
    <lineage>
        <taxon>Bacteria</taxon>
        <taxon>Bacillati</taxon>
        <taxon>Actinomycetota</taxon>
        <taxon>Actinomycetes</taxon>
        <taxon>Kitasatosporales</taxon>
        <taxon>Streptomycetaceae</taxon>
        <taxon>Kitasatospora</taxon>
    </lineage>
</organism>
<evidence type="ECO:0000256" key="1">
    <source>
        <dbReference type="SAM" id="MobiDB-lite"/>
    </source>
</evidence>
<evidence type="ECO:0000313" key="5">
    <source>
        <dbReference type="Proteomes" id="UP001596435"/>
    </source>
</evidence>
<evidence type="ECO:0000313" key="4">
    <source>
        <dbReference type="EMBL" id="MFC7179957.1"/>
    </source>
</evidence>
<keyword evidence="2" id="KW-0812">Transmembrane</keyword>
<feature type="transmembrane region" description="Helical" evidence="2">
    <location>
        <begin position="254"/>
        <end position="275"/>
    </location>
</feature>
<feature type="signal peptide" evidence="3">
    <location>
        <begin position="1"/>
        <end position="20"/>
    </location>
</feature>
<evidence type="ECO:0008006" key="6">
    <source>
        <dbReference type="Google" id="ProtNLM"/>
    </source>
</evidence>
<protein>
    <recommendedName>
        <fullName evidence="6">Cohesin domain-containing protein</fullName>
    </recommendedName>
</protein>
<gene>
    <name evidence="4" type="ORF">ACFQMG_10350</name>
</gene>
<keyword evidence="3" id="KW-0732">Signal</keyword>
<dbReference type="Proteomes" id="UP001596435">
    <property type="component" value="Unassembled WGS sequence"/>
</dbReference>
<sequence length="289" mass="28803">MAVVPAGLLFLAGSAVPAQAAGNGAMITTISGVPSSVPVGGSFEVTLTIRSSSQYRILCDDFFLSVYNIGQGGGGVSVMFDDPGTASWRAPDVTTGQDFTLDVMNSNVVIPAHGSLAVHARVTLSSKAHAGKFRLLTNGVSGYSLLDAAGRGVQGALDNYNMPQVTFQYGSGGSSGGGAPAPTRAAPSSHAPEPVRTSEPPAESPTPAGTPTGATPSAPAPATAPADPVATAPAPSSSPSTITLGTAGSSRPGMIPYAAGLGLVVAAALGAGAVVRRRRRTDRPARERL</sequence>
<keyword evidence="5" id="KW-1185">Reference proteome</keyword>
<name>A0ABW2FVC6_9ACTN</name>
<accession>A0ABW2FVC6</accession>
<keyword evidence="2" id="KW-0472">Membrane</keyword>